<evidence type="ECO:0000313" key="1">
    <source>
        <dbReference type="EMBL" id="CAG7837286.1"/>
    </source>
</evidence>
<reference evidence="1" key="1">
    <citation type="submission" date="2021-06" db="EMBL/GenBank/DDBJ databases">
        <authorList>
            <person name="Hodson N. C."/>
            <person name="Mongue J. A."/>
            <person name="Jaron S. K."/>
        </authorList>
    </citation>
    <scope>NUCLEOTIDE SEQUENCE</scope>
</reference>
<dbReference type="AlphaFoldDB" id="A0A8J2Q6S6"/>
<comment type="caution">
    <text evidence="1">The sequence shown here is derived from an EMBL/GenBank/DDBJ whole genome shotgun (WGS) entry which is preliminary data.</text>
</comment>
<evidence type="ECO:0000313" key="2">
    <source>
        <dbReference type="Proteomes" id="UP000708208"/>
    </source>
</evidence>
<accession>A0A8J2Q6S6</accession>
<keyword evidence="2" id="KW-1185">Reference proteome</keyword>
<dbReference type="EMBL" id="CAJVCH010571356">
    <property type="protein sequence ID" value="CAG7837286.1"/>
    <property type="molecule type" value="Genomic_DNA"/>
</dbReference>
<organism evidence="1 2">
    <name type="scientific">Allacma fusca</name>
    <dbReference type="NCBI Taxonomy" id="39272"/>
    <lineage>
        <taxon>Eukaryota</taxon>
        <taxon>Metazoa</taxon>
        <taxon>Ecdysozoa</taxon>
        <taxon>Arthropoda</taxon>
        <taxon>Hexapoda</taxon>
        <taxon>Collembola</taxon>
        <taxon>Symphypleona</taxon>
        <taxon>Sminthuridae</taxon>
        <taxon>Allacma</taxon>
    </lineage>
</organism>
<sequence length="70" mass="7873">MCEASPFLSPTVESNPNWPFVLEDLCSAIVEGRMWLLETQAHLALRQQLSNVAHIMYHVHLPPAYADVPS</sequence>
<proteinExistence type="predicted"/>
<name>A0A8J2Q6S6_9HEXA</name>
<protein>
    <submittedName>
        <fullName evidence="1">Uncharacterized protein</fullName>
    </submittedName>
</protein>
<dbReference type="Proteomes" id="UP000708208">
    <property type="component" value="Unassembled WGS sequence"/>
</dbReference>
<gene>
    <name evidence="1" type="ORF">AFUS01_LOCUS46424</name>
</gene>